<protein>
    <submittedName>
        <fullName evidence="1">Uncharacterized protein</fullName>
    </submittedName>
</protein>
<gene>
    <name evidence="1" type="ORF">BGC07_05975</name>
</gene>
<accession>A0ABX3A117</accession>
<keyword evidence="2" id="KW-1185">Reference proteome</keyword>
<reference evidence="1 2" key="1">
    <citation type="submission" date="2016-08" db="EMBL/GenBank/DDBJ databases">
        <title>Draft genome sequence of Candidatus Piscirickettsia litoralis, from seawater.</title>
        <authorList>
            <person name="Wan X."/>
            <person name="Lee A.J."/>
            <person name="Hou S."/>
            <person name="Donachie S.P."/>
        </authorList>
    </citation>
    <scope>NUCLEOTIDE SEQUENCE [LARGE SCALE GENOMIC DNA]</scope>
    <source>
        <strain evidence="1 2">Y2</strain>
    </source>
</reference>
<organism evidence="1 2">
    <name type="scientific">Piscirickettsia litoralis</name>
    <dbReference type="NCBI Taxonomy" id="1891921"/>
    <lineage>
        <taxon>Bacteria</taxon>
        <taxon>Pseudomonadati</taxon>
        <taxon>Pseudomonadota</taxon>
        <taxon>Gammaproteobacteria</taxon>
        <taxon>Thiotrichales</taxon>
        <taxon>Piscirickettsiaceae</taxon>
        <taxon>Piscirickettsia</taxon>
    </lineage>
</organism>
<evidence type="ECO:0000313" key="1">
    <source>
        <dbReference type="EMBL" id="ODN42559.1"/>
    </source>
</evidence>
<dbReference type="Proteomes" id="UP000094329">
    <property type="component" value="Unassembled WGS sequence"/>
</dbReference>
<comment type="caution">
    <text evidence="1">The sequence shown here is derived from an EMBL/GenBank/DDBJ whole genome shotgun (WGS) entry which is preliminary data.</text>
</comment>
<proteinExistence type="predicted"/>
<evidence type="ECO:0000313" key="2">
    <source>
        <dbReference type="Proteomes" id="UP000094329"/>
    </source>
</evidence>
<dbReference type="EMBL" id="MDTU01000001">
    <property type="protein sequence ID" value="ODN42559.1"/>
    <property type="molecule type" value="Genomic_DNA"/>
</dbReference>
<sequence>MDKIYKQFYQYTANLKKNRLIDLYHSLFCTLPMSSLVKMSYLDNKADPCIDKGQPLSVACSGNTFQVMNLFETQLYNIIDINISLSNEKIIISLKFNEEVTINAQSRFRFHLCHERAIYNIVLLNFLKGNVCGSQAIINNNLELKANIDYQNIESFICRNHLLRQLIDAPEHFCFFDIIVNATMPYEAHSIDFYIPLNSHEYVGDVIDALQFNTLTLLHLHKNQARRIYLNDAEHYPLILEKDSDELFSVESIHSEKTDIYPYYLFHEQSVLTYMLHYNNLVSPTIEFHYSDKFRVGSVDVECICCSHFEFDQIEQISNLDENIIFSAVSSHSMKRMHYDDRLLLVERFMDIHFGNVAELSSIQLFFDLLIEKDNALFRLRNHISGIKTSRVSDSFIICLHVLIAEQGDEYLFAYVCNVLQRFINYNFTNMLNYRVDYKVLK</sequence>
<name>A0ABX3A117_9GAMM</name>